<name>A0ACB8ZPS3_CICIN</name>
<keyword evidence="2" id="KW-1185">Reference proteome</keyword>
<gene>
    <name evidence="1" type="ORF">L2E82_44074</name>
</gene>
<proteinExistence type="predicted"/>
<reference evidence="1 2" key="2">
    <citation type="journal article" date="2022" name="Mol. Ecol. Resour.">
        <title>The genomes of chicory, endive, great burdock and yacon provide insights into Asteraceae paleo-polyploidization history and plant inulin production.</title>
        <authorList>
            <person name="Fan W."/>
            <person name="Wang S."/>
            <person name="Wang H."/>
            <person name="Wang A."/>
            <person name="Jiang F."/>
            <person name="Liu H."/>
            <person name="Zhao H."/>
            <person name="Xu D."/>
            <person name="Zhang Y."/>
        </authorList>
    </citation>
    <scope>NUCLEOTIDE SEQUENCE [LARGE SCALE GENOMIC DNA]</scope>
    <source>
        <strain evidence="2">cv. Punajuju</strain>
        <tissue evidence="1">Leaves</tissue>
    </source>
</reference>
<sequence length="130" mass="13961">MDGGPVDIFRTAGGDGGVEFELGNGSGGVELMKKKRGRPPRAQAKSPPTKMNKEEDEDVCFICFDGGSLVLCNRQGCLKAYHPACVKRDEAFFQSKNKWNCGMLSDTLSLELAQFAGKVKGRGGGTTEII</sequence>
<accession>A0ACB8ZPS3</accession>
<evidence type="ECO:0000313" key="1">
    <source>
        <dbReference type="EMBL" id="KAI3699650.1"/>
    </source>
</evidence>
<dbReference type="EMBL" id="CM042016">
    <property type="protein sequence ID" value="KAI3699650.1"/>
    <property type="molecule type" value="Genomic_DNA"/>
</dbReference>
<organism evidence="1 2">
    <name type="scientific">Cichorium intybus</name>
    <name type="common">Chicory</name>
    <dbReference type="NCBI Taxonomy" id="13427"/>
    <lineage>
        <taxon>Eukaryota</taxon>
        <taxon>Viridiplantae</taxon>
        <taxon>Streptophyta</taxon>
        <taxon>Embryophyta</taxon>
        <taxon>Tracheophyta</taxon>
        <taxon>Spermatophyta</taxon>
        <taxon>Magnoliopsida</taxon>
        <taxon>eudicotyledons</taxon>
        <taxon>Gunneridae</taxon>
        <taxon>Pentapetalae</taxon>
        <taxon>asterids</taxon>
        <taxon>campanulids</taxon>
        <taxon>Asterales</taxon>
        <taxon>Asteraceae</taxon>
        <taxon>Cichorioideae</taxon>
        <taxon>Cichorieae</taxon>
        <taxon>Cichoriinae</taxon>
        <taxon>Cichorium</taxon>
    </lineage>
</organism>
<evidence type="ECO:0000313" key="2">
    <source>
        <dbReference type="Proteomes" id="UP001055811"/>
    </source>
</evidence>
<reference evidence="2" key="1">
    <citation type="journal article" date="2022" name="Mol. Ecol. Resour.">
        <title>The genomes of chicory, endive, great burdock and yacon provide insights into Asteraceae palaeo-polyploidization history and plant inulin production.</title>
        <authorList>
            <person name="Fan W."/>
            <person name="Wang S."/>
            <person name="Wang H."/>
            <person name="Wang A."/>
            <person name="Jiang F."/>
            <person name="Liu H."/>
            <person name="Zhao H."/>
            <person name="Xu D."/>
            <person name="Zhang Y."/>
        </authorList>
    </citation>
    <scope>NUCLEOTIDE SEQUENCE [LARGE SCALE GENOMIC DNA]</scope>
    <source>
        <strain evidence="2">cv. Punajuju</strain>
    </source>
</reference>
<dbReference type="Proteomes" id="UP001055811">
    <property type="component" value="Linkage Group LG08"/>
</dbReference>
<protein>
    <submittedName>
        <fullName evidence="1">Uncharacterized protein</fullName>
    </submittedName>
</protein>
<comment type="caution">
    <text evidence="1">The sequence shown here is derived from an EMBL/GenBank/DDBJ whole genome shotgun (WGS) entry which is preliminary data.</text>
</comment>